<dbReference type="Proteomes" id="UP000682733">
    <property type="component" value="Unassembled WGS sequence"/>
</dbReference>
<dbReference type="Pfam" id="PF00350">
    <property type="entry name" value="Dynamin_N"/>
    <property type="match status" value="1"/>
</dbReference>
<dbReference type="AlphaFoldDB" id="A0A815PJR2"/>
<dbReference type="InterPro" id="IPR045063">
    <property type="entry name" value="Dynamin_N"/>
</dbReference>
<dbReference type="EMBL" id="CAJOBA010009852">
    <property type="protein sequence ID" value="CAF3860864.1"/>
    <property type="molecule type" value="Genomic_DNA"/>
</dbReference>
<dbReference type="Proteomes" id="UP000663829">
    <property type="component" value="Unassembled WGS sequence"/>
</dbReference>
<evidence type="ECO:0000313" key="6">
    <source>
        <dbReference type="Proteomes" id="UP000663829"/>
    </source>
</evidence>
<gene>
    <name evidence="3" type="ORF">GPM918_LOCUS34707</name>
    <name evidence="2" type="ORF">OVA965_LOCUS19216</name>
    <name evidence="5" type="ORF">SRO942_LOCUS35412</name>
    <name evidence="4" type="ORF">TMI583_LOCUS19230</name>
</gene>
<evidence type="ECO:0000313" key="5">
    <source>
        <dbReference type="EMBL" id="CAF4323750.1"/>
    </source>
</evidence>
<dbReference type="EMBL" id="CAJNOK010009832">
    <property type="protein sequence ID" value="CAF1099466.1"/>
    <property type="molecule type" value="Genomic_DNA"/>
</dbReference>
<name>A0A815PJR2_9BILA</name>
<organism evidence="3 6">
    <name type="scientific">Didymodactylos carnosus</name>
    <dbReference type="NCBI Taxonomy" id="1234261"/>
    <lineage>
        <taxon>Eukaryota</taxon>
        <taxon>Metazoa</taxon>
        <taxon>Spiralia</taxon>
        <taxon>Gnathifera</taxon>
        <taxon>Rotifera</taxon>
        <taxon>Eurotatoria</taxon>
        <taxon>Bdelloidea</taxon>
        <taxon>Philodinida</taxon>
        <taxon>Philodinidae</taxon>
        <taxon>Didymodactylos</taxon>
    </lineage>
</organism>
<dbReference type="Proteomes" id="UP000677228">
    <property type="component" value="Unassembled WGS sequence"/>
</dbReference>
<dbReference type="Proteomes" id="UP000681722">
    <property type="component" value="Unassembled WGS sequence"/>
</dbReference>
<sequence length="149" mass="16466">MPIIAPMKAGKSTIINGILGQKLLPTRNTAMTAIPTEIVFNIISTQESDGGSYLTLNKKFIDEIIRLQSSSHSYLQNHSDSLQMISSSYPHLFEVAQELHNVSASFRTLPEKTSGVKQICESLAFINDVIRLHENLPGNTNSGHEPFEL</sequence>
<feature type="domain" description="Dynamin N-terminal" evidence="1">
    <location>
        <begin position="6"/>
        <end position="62"/>
    </location>
</feature>
<protein>
    <recommendedName>
        <fullName evidence="1">Dynamin N-terminal domain-containing protein</fullName>
    </recommendedName>
</protein>
<dbReference type="SUPFAM" id="SSF52540">
    <property type="entry name" value="P-loop containing nucleoside triphosphate hydrolases"/>
    <property type="match status" value="1"/>
</dbReference>
<dbReference type="InterPro" id="IPR027417">
    <property type="entry name" value="P-loop_NTPase"/>
</dbReference>
<dbReference type="EMBL" id="CAJOBC010084886">
    <property type="protein sequence ID" value="CAF4323750.1"/>
    <property type="molecule type" value="Genomic_DNA"/>
</dbReference>
<evidence type="ECO:0000313" key="3">
    <source>
        <dbReference type="EMBL" id="CAF1450191.1"/>
    </source>
</evidence>
<keyword evidence="6" id="KW-1185">Reference proteome</keyword>
<reference evidence="3" key="1">
    <citation type="submission" date="2021-02" db="EMBL/GenBank/DDBJ databases">
        <authorList>
            <person name="Nowell W R."/>
        </authorList>
    </citation>
    <scope>NUCLEOTIDE SEQUENCE</scope>
</reference>
<accession>A0A815PJR2</accession>
<dbReference type="OrthoDB" id="3139463at2759"/>
<evidence type="ECO:0000259" key="1">
    <source>
        <dbReference type="Pfam" id="PF00350"/>
    </source>
</evidence>
<proteinExistence type="predicted"/>
<dbReference type="EMBL" id="CAJNOQ010019437">
    <property type="protein sequence ID" value="CAF1450191.1"/>
    <property type="molecule type" value="Genomic_DNA"/>
</dbReference>
<comment type="caution">
    <text evidence="3">The sequence shown here is derived from an EMBL/GenBank/DDBJ whole genome shotgun (WGS) entry which is preliminary data.</text>
</comment>
<evidence type="ECO:0000313" key="4">
    <source>
        <dbReference type="EMBL" id="CAF3860864.1"/>
    </source>
</evidence>
<evidence type="ECO:0000313" key="2">
    <source>
        <dbReference type="EMBL" id="CAF1099466.1"/>
    </source>
</evidence>
<dbReference type="Gene3D" id="3.40.50.300">
    <property type="entry name" value="P-loop containing nucleotide triphosphate hydrolases"/>
    <property type="match status" value="1"/>
</dbReference>